<name>A0A1F6V973_9PROT</name>
<feature type="transmembrane region" description="Helical" evidence="1">
    <location>
        <begin position="6"/>
        <end position="26"/>
    </location>
</feature>
<evidence type="ECO:0000313" key="3">
    <source>
        <dbReference type="Proteomes" id="UP000179076"/>
    </source>
</evidence>
<accession>A0A1F6V973</accession>
<evidence type="ECO:0000313" key="2">
    <source>
        <dbReference type="EMBL" id="OGI66114.1"/>
    </source>
</evidence>
<dbReference type="EMBL" id="MFSP01000093">
    <property type="protein sequence ID" value="OGI66114.1"/>
    <property type="molecule type" value="Genomic_DNA"/>
</dbReference>
<keyword evidence="1" id="KW-0472">Membrane</keyword>
<keyword evidence="1" id="KW-0812">Transmembrane</keyword>
<dbReference type="Proteomes" id="UP000179076">
    <property type="component" value="Unassembled WGS sequence"/>
</dbReference>
<reference evidence="2 3" key="1">
    <citation type="journal article" date="2016" name="Nat. Commun.">
        <title>Thousands of microbial genomes shed light on interconnected biogeochemical processes in an aquifer system.</title>
        <authorList>
            <person name="Anantharaman K."/>
            <person name="Brown C.T."/>
            <person name="Hug L.A."/>
            <person name="Sharon I."/>
            <person name="Castelle C.J."/>
            <person name="Probst A.J."/>
            <person name="Thomas B.C."/>
            <person name="Singh A."/>
            <person name="Wilkins M.J."/>
            <person name="Karaoz U."/>
            <person name="Brodie E.L."/>
            <person name="Williams K.H."/>
            <person name="Hubbard S.S."/>
            <person name="Banfield J.F."/>
        </authorList>
    </citation>
    <scope>NUCLEOTIDE SEQUENCE [LARGE SCALE GENOMIC DNA]</scope>
</reference>
<sequence length="80" mass="8717">MTDLFRGSLVVTPTTPFAVAASFALFRARIPALRAPAFGAAALKIPALFAIDLVESPPVGFAFWLFDFFCHSLPHPYYGK</sequence>
<evidence type="ECO:0000256" key="1">
    <source>
        <dbReference type="SAM" id="Phobius"/>
    </source>
</evidence>
<gene>
    <name evidence="2" type="ORF">A2W18_03185</name>
</gene>
<organism evidence="2 3">
    <name type="scientific">Candidatus Muproteobacteria bacterium RBG_16_60_9</name>
    <dbReference type="NCBI Taxonomy" id="1817755"/>
    <lineage>
        <taxon>Bacteria</taxon>
        <taxon>Pseudomonadati</taxon>
        <taxon>Pseudomonadota</taxon>
        <taxon>Candidatus Muproteobacteria</taxon>
    </lineage>
</organism>
<proteinExistence type="predicted"/>
<keyword evidence="1" id="KW-1133">Transmembrane helix</keyword>
<protein>
    <submittedName>
        <fullName evidence="2">Uncharacterized protein</fullName>
    </submittedName>
</protein>
<dbReference type="AlphaFoldDB" id="A0A1F6V973"/>
<comment type="caution">
    <text evidence="2">The sequence shown here is derived from an EMBL/GenBank/DDBJ whole genome shotgun (WGS) entry which is preliminary data.</text>
</comment>